<keyword evidence="4" id="KW-1185">Reference proteome</keyword>
<sequence>MKKRLVAKFVAAACLAPVLALAGTGQAFAADHAVTWKSKSNGEYLAYFNSKVRTTSATGASMKWDENKQSDGSFTMKHHLTGKCLDSNSNGAVYLGACNGGDYQRWYESNDSSGWNLQNKATGRTLGLSPSGAVVTAPDAGAPRQRWS</sequence>
<dbReference type="Pfam" id="PF14200">
    <property type="entry name" value="RicinB_lectin_2"/>
    <property type="match status" value="1"/>
</dbReference>
<dbReference type="SUPFAM" id="SSF50370">
    <property type="entry name" value="Ricin B-like lectins"/>
    <property type="match status" value="1"/>
</dbReference>
<accession>A0A233SSU3</accession>
<dbReference type="InterPro" id="IPR000772">
    <property type="entry name" value="Ricin_B_lectin"/>
</dbReference>
<proteinExistence type="predicted"/>
<dbReference type="EMBL" id="MCGQ01000007">
    <property type="protein sequence ID" value="OXY98715.1"/>
    <property type="molecule type" value="Genomic_DNA"/>
</dbReference>
<dbReference type="InterPro" id="IPR035992">
    <property type="entry name" value="Ricin_B-like_lectins"/>
</dbReference>
<evidence type="ECO:0000259" key="2">
    <source>
        <dbReference type="Pfam" id="PF14200"/>
    </source>
</evidence>
<dbReference type="CDD" id="cd23415">
    <property type="entry name" value="beta-trefoil_Ricin_AH"/>
    <property type="match status" value="1"/>
</dbReference>
<dbReference type="AlphaFoldDB" id="A0A233SSU3"/>
<dbReference type="PROSITE" id="PS50231">
    <property type="entry name" value="RICIN_B_LECTIN"/>
    <property type="match status" value="1"/>
</dbReference>
<reference evidence="3 4" key="1">
    <citation type="submission" date="2016-07" db="EMBL/GenBank/DDBJ databases">
        <title>Draft genome of Streptomyces diastatochromogenes.</title>
        <authorList>
            <person name="Podduturi R."/>
            <person name="Lukassen M.B."/>
            <person name="Clausen N."/>
            <person name="Nielsen J.L."/>
            <person name="Jorgensen N.O."/>
        </authorList>
    </citation>
    <scope>NUCLEOTIDE SEQUENCE [LARGE SCALE GENOMIC DNA]</scope>
    <source>
        <strain evidence="3 4">DSM 40608</strain>
    </source>
</reference>
<dbReference type="RefSeq" id="WP_094215632.1">
    <property type="nucleotide sequence ID" value="NZ_MCGQ01000007.1"/>
</dbReference>
<dbReference type="Proteomes" id="UP000215483">
    <property type="component" value="Unassembled WGS sequence"/>
</dbReference>
<dbReference type="OrthoDB" id="4169228at2"/>
<name>A0A233SSU3_STRDA</name>
<feature type="domain" description="Ricin B lectin" evidence="2">
    <location>
        <begin position="63"/>
        <end position="129"/>
    </location>
</feature>
<gene>
    <name evidence="3" type="ORF">BEK98_07720</name>
</gene>
<evidence type="ECO:0000256" key="1">
    <source>
        <dbReference type="SAM" id="SignalP"/>
    </source>
</evidence>
<feature type="chain" id="PRO_5012127365" description="Ricin B lectin domain-containing protein" evidence="1">
    <location>
        <begin position="30"/>
        <end position="148"/>
    </location>
</feature>
<comment type="caution">
    <text evidence="3">The sequence shown here is derived from an EMBL/GenBank/DDBJ whole genome shotgun (WGS) entry which is preliminary data.</text>
</comment>
<organism evidence="3 4">
    <name type="scientific">Streptomyces diastatochromogenes</name>
    <dbReference type="NCBI Taxonomy" id="42236"/>
    <lineage>
        <taxon>Bacteria</taxon>
        <taxon>Bacillati</taxon>
        <taxon>Actinomycetota</taxon>
        <taxon>Actinomycetes</taxon>
        <taxon>Kitasatosporales</taxon>
        <taxon>Streptomycetaceae</taxon>
        <taxon>Streptomyces</taxon>
    </lineage>
</organism>
<keyword evidence="1" id="KW-0732">Signal</keyword>
<evidence type="ECO:0000313" key="4">
    <source>
        <dbReference type="Proteomes" id="UP000215483"/>
    </source>
</evidence>
<feature type="signal peptide" evidence="1">
    <location>
        <begin position="1"/>
        <end position="29"/>
    </location>
</feature>
<evidence type="ECO:0000313" key="3">
    <source>
        <dbReference type="EMBL" id="OXY98715.1"/>
    </source>
</evidence>
<protein>
    <recommendedName>
        <fullName evidence="2">Ricin B lectin domain-containing protein</fullName>
    </recommendedName>
</protein>
<dbReference type="Gene3D" id="2.80.10.50">
    <property type="match status" value="1"/>
</dbReference>